<feature type="domain" description="FAD-dependent urate hydroxylase HpyO/Asp monooxygenase CreE-like FAD/NAD(P)-binding" evidence="1">
    <location>
        <begin position="9"/>
        <end position="51"/>
    </location>
</feature>
<organism evidence="2 3">
    <name type="scientific">Actinokineospora iranica</name>
    <dbReference type="NCBI Taxonomy" id="1271860"/>
    <lineage>
        <taxon>Bacteria</taxon>
        <taxon>Bacillati</taxon>
        <taxon>Actinomycetota</taxon>
        <taxon>Actinomycetes</taxon>
        <taxon>Pseudonocardiales</taxon>
        <taxon>Pseudonocardiaceae</taxon>
        <taxon>Actinokineospora</taxon>
    </lineage>
</organism>
<dbReference type="RefSeq" id="WP_091448878.1">
    <property type="nucleotide sequence ID" value="NZ_FMZZ01000002.1"/>
</dbReference>
<dbReference type="EMBL" id="FMZZ01000002">
    <property type="protein sequence ID" value="SDC42524.1"/>
    <property type="molecule type" value="Genomic_DNA"/>
</dbReference>
<evidence type="ECO:0000259" key="1">
    <source>
        <dbReference type="Pfam" id="PF13454"/>
    </source>
</evidence>
<name>A0A1G6LH39_9PSEU</name>
<dbReference type="Proteomes" id="UP000199501">
    <property type="component" value="Unassembled WGS sequence"/>
</dbReference>
<sequence>MAAEARSLAVIGAGPSGIGLLERLSANAAEFPGDLVVHLIDPYPAGPGRVCPRSRRAKT</sequence>
<protein>
    <submittedName>
        <fullName evidence="2">FAD-NAD(P)-binding</fullName>
    </submittedName>
</protein>
<dbReference type="AlphaFoldDB" id="A0A1G6LH39"/>
<accession>A0A1G6LH39</accession>
<evidence type="ECO:0000313" key="3">
    <source>
        <dbReference type="Proteomes" id="UP000199501"/>
    </source>
</evidence>
<proteinExistence type="predicted"/>
<evidence type="ECO:0000313" key="2">
    <source>
        <dbReference type="EMBL" id="SDC42524.1"/>
    </source>
</evidence>
<keyword evidence="3" id="KW-1185">Reference proteome</keyword>
<dbReference type="OrthoDB" id="3653265at2"/>
<gene>
    <name evidence="2" type="ORF">SAMN05216174_10269</name>
</gene>
<dbReference type="InterPro" id="IPR038732">
    <property type="entry name" value="HpyO/CreE_NAD-binding"/>
</dbReference>
<reference evidence="3" key="1">
    <citation type="submission" date="2016-10" db="EMBL/GenBank/DDBJ databases">
        <authorList>
            <person name="Varghese N."/>
            <person name="Submissions S."/>
        </authorList>
    </citation>
    <scope>NUCLEOTIDE SEQUENCE [LARGE SCALE GENOMIC DNA]</scope>
    <source>
        <strain evidence="3">IBRC-M 10403</strain>
    </source>
</reference>
<dbReference type="STRING" id="1271860.SAMN05216174_10269"/>
<dbReference type="Pfam" id="PF13454">
    <property type="entry name" value="NAD_binding_9"/>
    <property type="match status" value="1"/>
</dbReference>